<organism evidence="5 6">
    <name type="scientific">Pseudonocardia alni subsp. carboxydivorans</name>
    <dbReference type="NCBI Taxonomy" id="415010"/>
    <lineage>
        <taxon>Bacteria</taxon>
        <taxon>Bacillati</taxon>
        <taxon>Actinomycetota</taxon>
        <taxon>Actinomycetes</taxon>
        <taxon>Pseudonocardiales</taxon>
        <taxon>Pseudonocardiaceae</taxon>
        <taxon>Pseudonocardia</taxon>
    </lineage>
</organism>
<dbReference type="InterPro" id="IPR018060">
    <property type="entry name" value="HTH_AraC"/>
</dbReference>
<feature type="domain" description="HTH araC/xylS-type" evidence="4">
    <location>
        <begin position="143"/>
        <end position="240"/>
    </location>
</feature>
<dbReference type="InterPro" id="IPR050204">
    <property type="entry name" value="AraC_XylS_family_regulators"/>
</dbReference>
<dbReference type="EMBL" id="JBBPIX010000003">
    <property type="protein sequence ID" value="MEK6463897.1"/>
    <property type="molecule type" value="Genomic_DNA"/>
</dbReference>
<evidence type="ECO:0000313" key="6">
    <source>
        <dbReference type="Proteomes" id="UP001367513"/>
    </source>
</evidence>
<accession>A0ABU9ABW3</accession>
<keyword evidence="1" id="KW-0805">Transcription regulation</keyword>
<dbReference type="Pfam" id="PF12833">
    <property type="entry name" value="HTH_18"/>
    <property type="match status" value="1"/>
</dbReference>
<comment type="caution">
    <text evidence="5">The sequence shown here is derived from an EMBL/GenBank/DDBJ whole genome shotgun (WGS) entry which is preliminary data.</text>
</comment>
<gene>
    <name evidence="5" type="ORF">WG925_09150</name>
</gene>
<dbReference type="InterPro" id="IPR009057">
    <property type="entry name" value="Homeodomain-like_sf"/>
</dbReference>
<dbReference type="Proteomes" id="UP001367513">
    <property type="component" value="Unassembled WGS sequence"/>
</dbReference>
<evidence type="ECO:0000256" key="3">
    <source>
        <dbReference type="ARBA" id="ARBA00023163"/>
    </source>
</evidence>
<keyword evidence="2" id="KW-0238">DNA-binding</keyword>
<protein>
    <submittedName>
        <fullName evidence="5">Helix-turn-helix domain-containing protein</fullName>
    </submittedName>
</protein>
<evidence type="ECO:0000313" key="5">
    <source>
        <dbReference type="EMBL" id="MEK6463897.1"/>
    </source>
</evidence>
<dbReference type="PANTHER" id="PTHR46796">
    <property type="entry name" value="HTH-TYPE TRANSCRIPTIONAL ACTIVATOR RHAS-RELATED"/>
    <property type="match status" value="1"/>
</dbReference>
<evidence type="ECO:0000256" key="2">
    <source>
        <dbReference type="ARBA" id="ARBA00023125"/>
    </source>
</evidence>
<sequence>MATPAGGRPVTVAAGPARLWVGPCWAVHLGPMLGLDAHRGAVACLAVGVDDDLTVRVDGAPDRTARTLLVPAGLRHRITGGAHRAAFVFLEPGRGPAGIVTGHPAEPDLVACAVDGDGPGLRRILVDSGTAPGARAEPDARIARAIAALHRPGGPDLPTGDLAAAAGLSPGHFARLFTRQTGAGLRAYRRWARMRIVAGVVRDGGDLTRAAADAGFATPSHLGLAFRRMFGLPPGRLLRSGLDIRVVPGQVAATTTSAPAATASTRPQNQIG</sequence>
<name>A0ABU9ABW3_PSEA5</name>
<reference evidence="5 6" key="1">
    <citation type="submission" date="2024-03" db="EMBL/GenBank/DDBJ databases">
        <title>Draft genome sequence of Pseudonocardia carboxydivorans JCM 14827.</title>
        <authorList>
            <person name="Duangmal K."/>
        </authorList>
    </citation>
    <scope>NUCLEOTIDE SEQUENCE [LARGE SCALE GENOMIC DNA]</scope>
    <source>
        <strain evidence="5 6">JCM 14827</strain>
    </source>
</reference>
<dbReference type="RefSeq" id="WP_346864584.1">
    <property type="nucleotide sequence ID" value="NZ_JBBPIX010000003.1"/>
</dbReference>
<dbReference type="Gene3D" id="1.10.10.60">
    <property type="entry name" value="Homeodomain-like"/>
    <property type="match status" value="1"/>
</dbReference>
<dbReference type="PROSITE" id="PS00041">
    <property type="entry name" value="HTH_ARAC_FAMILY_1"/>
    <property type="match status" value="1"/>
</dbReference>
<dbReference type="SMART" id="SM00342">
    <property type="entry name" value="HTH_ARAC"/>
    <property type="match status" value="1"/>
</dbReference>
<dbReference type="SUPFAM" id="SSF46689">
    <property type="entry name" value="Homeodomain-like"/>
    <property type="match status" value="1"/>
</dbReference>
<evidence type="ECO:0000256" key="1">
    <source>
        <dbReference type="ARBA" id="ARBA00023015"/>
    </source>
</evidence>
<keyword evidence="6" id="KW-1185">Reference proteome</keyword>
<evidence type="ECO:0000259" key="4">
    <source>
        <dbReference type="PROSITE" id="PS01124"/>
    </source>
</evidence>
<keyword evidence="3" id="KW-0804">Transcription</keyword>
<dbReference type="PROSITE" id="PS01124">
    <property type="entry name" value="HTH_ARAC_FAMILY_2"/>
    <property type="match status" value="1"/>
</dbReference>
<dbReference type="InterPro" id="IPR018062">
    <property type="entry name" value="HTH_AraC-typ_CS"/>
</dbReference>
<proteinExistence type="predicted"/>